<keyword evidence="2 4" id="KW-0808">Transferase</keyword>
<dbReference type="AlphaFoldDB" id="A0A1Z1WSB8"/>
<gene>
    <name evidence="4" type="ORF">SMD44_08784</name>
</gene>
<organism evidence="4 5">
    <name type="scientific">Streptomyces alboflavus</name>
    <dbReference type="NCBI Taxonomy" id="67267"/>
    <lineage>
        <taxon>Bacteria</taxon>
        <taxon>Bacillati</taxon>
        <taxon>Actinomycetota</taxon>
        <taxon>Actinomycetes</taxon>
        <taxon>Kitasatosporales</taxon>
        <taxon>Streptomycetaceae</taxon>
        <taxon>Streptomyces</taxon>
    </lineage>
</organism>
<reference evidence="4 5" key="1">
    <citation type="submission" date="2017-05" db="EMBL/GenBank/DDBJ databases">
        <title>Streptomyces alboflavus Genome sequencing and assembly.</title>
        <authorList>
            <person name="Wang Y."/>
            <person name="Du B."/>
            <person name="Ding Y."/>
            <person name="Liu H."/>
            <person name="Hou Q."/>
            <person name="Liu K."/>
            <person name="Wang C."/>
            <person name="Yao L."/>
        </authorList>
    </citation>
    <scope>NUCLEOTIDE SEQUENCE [LARGE SCALE GENOMIC DNA]</scope>
    <source>
        <strain evidence="4 5">MDJK44</strain>
    </source>
</reference>
<dbReference type="Gene3D" id="3.40.50.2020">
    <property type="match status" value="1"/>
</dbReference>
<dbReference type="RefSeq" id="WP_087887199.1">
    <property type="nucleotide sequence ID" value="NZ_CP021748.1"/>
</dbReference>
<dbReference type="InterPro" id="IPR029057">
    <property type="entry name" value="PRTase-like"/>
</dbReference>
<dbReference type="STRING" id="67267.GCA_000716675_05524"/>
<keyword evidence="5" id="KW-1185">Reference proteome</keyword>
<dbReference type="GO" id="GO:0016757">
    <property type="term" value="F:glycosyltransferase activity"/>
    <property type="evidence" value="ECO:0007669"/>
    <property type="project" value="UniProtKB-KW"/>
</dbReference>
<dbReference type="InterPro" id="IPR000836">
    <property type="entry name" value="PRTase_dom"/>
</dbReference>
<dbReference type="Pfam" id="PF00156">
    <property type="entry name" value="Pribosyltran"/>
    <property type="match status" value="1"/>
</dbReference>
<evidence type="ECO:0000256" key="1">
    <source>
        <dbReference type="ARBA" id="ARBA00022676"/>
    </source>
</evidence>
<dbReference type="PANTHER" id="PTHR43363:SF1">
    <property type="entry name" value="HYPOXANTHINE-GUANINE PHOSPHORIBOSYLTRANSFERASE"/>
    <property type="match status" value="1"/>
</dbReference>
<protein>
    <submittedName>
        <fullName evidence="4">Phosphoribosyltransferase</fullName>
    </submittedName>
</protein>
<evidence type="ECO:0000313" key="5">
    <source>
        <dbReference type="Proteomes" id="UP000195880"/>
    </source>
</evidence>
<dbReference type="SUPFAM" id="SSF53271">
    <property type="entry name" value="PRTase-like"/>
    <property type="match status" value="1"/>
</dbReference>
<dbReference type="CDD" id="cd06223">
    <property type="entry name" value="PRTases_typeI"/>
    <property type="match status" value="1"/>
</dbReference>
<dbReference type="KEGG" id="salf:SMD44_08784"/>
<evidence type="ECO:0000313" key="4">
    <source>
        <dbReference type="EMBL" id="ARX89297.1"/>
    </source>
</evidence>
<sequence>MTDTPLTQESRNRAAAPAMWSRQGPYLLDWASFGVLVDDLADQVRADGFVPDAVLALARGGLTPAGHLTCALDVPVTHVVRVRRTADDSRYATKNPPVIDSAAPLPLGAGQRVLVVDDIVGTGETAAVVLDHLAAAGVAADDVRFAAVVRNHQSSYVPEYCAAVIDDWIVFPWETARESTADCRPFPAALRVRT</sequence>
<evidence type="ECO:0000259" key="3">
    <source>
        <dbReference type="Pfam" id="PF00156"/>
    </source>
</evidence>
<name>A0A1Z1WSB8_9ACTN</name>
<dbReference type="Proteomes" id="UP000195880">
    <property type="component" value="Chromosome"/>
</dbReference>
<feature type="domain" description="Phosphoribosyltransferase" evidence="3">
    <location>
        <begin position="28"/>
        <end position="177"/>
    </location>
</feature>
<evidence type="ECO:0000256" key="2">
    <source>
        <dbReference type="ARBA" id="ARBA00022679"/>
    </source>
</evidence>
<dbReference type="OrthoDB" id="307631at2"/>
<dbReference type="PANTHER" id="PTHR43363">
    <property type="entry name" value="HYPOXANTHINE PHOSPHORIBOSYLTRANSFERASE"/>
    <property type="match status" value="1"/>
</dbReference>
<accession>A0A1Z1WSB8</accession>
<keyword evidence="1 4" id="KW-0328">Glycosyltransferase</keyword>
<dbReference type="eggNOG" id="COG2236">
    <property type="taxonomic scope" value="Bacteria"/>
</dbReference>
<dbReference type="EMBL" id="CP021748">
    <property type="protein sequence ID" value="ARX89297.1"/>
    <property type="molecule type" value="Genomic_DNA"/>
</dbReference>
<proteinExistence type="predicted"/>